<dbReference type="PANTHER" id="PTHR30469:SF15">
    <property type="entry name" value="HLYD FAMILY OF SECRETION PROTEINS"/>
    <property type="match status" value="1"/>
</dbReference>
<dbReference type="Pfam" id="PF25954">
    <property type="entry name" value="Beta-barrel_RND_2"/>
    <property type="match status" value="1"/>
</dbReference>
<proteinExistence type="inferred from homology"/>
<dbReference type="EMBL" id="FNCS01000001">
    <property type="protein sequence ID" value="SDG16753.1"/>
    <property type="molecule type" value="Genomic_DNA"/>
</dbReference>
<gene>
    <name evidence="5" type="ORF">SAMN04487974_101245</name>
</gene>
<dbReference type="Gene3D" id="2.40.50.100">
    <property type="match status" value="1"/>
</dbReference>
<organism evidence="5 6">
    <name type="scientific">Pelagibacterium luteolum</name>
    <dbReference type="NCBI Taxonomy" id="440168"/>
    <lineage>
        <taxon>Bacteria</taxon>
        <taxon>Pseudomonadati</taxon>
        <taxon>Pseudomonadota</taxon>
        <taxon>Alphaproteobacteria</taxon>
        <taxon>Hyphomicrobiales</taxon>
        <taxon>Devosiaceae</taxon>
        <taxon>Pelagibacterium</taxon>
    </lineage>
</organism>
<dbReference type="InterPro" id="IPR006143">
    <property type="entry name" value="RND_pump_MFP"/>
</dbReference>
<dbReference type="Gene3D" id="1.10.287.470">
    <property type="entry name" value="Helix hairpin bin"/>
    <property type="match status" value="1"/>
</dbReference>
<reference evidence="5 6" key="1">
    <citation type="submission" date="2016-10" db="EMBL/GenBank/DDBJ databases">
        <authorList>
            <person name="de Groot N.N."/>
        </authorList>
    </citation>
    <scope>NUCLEOTIDE SEQUENCE [LARGE SCALE GENOMIC DNA]</scope>
    <source>
        <strain evidence="5 6">CGMCC 1.10267</strain>
    </source>
</reference>
<evidence type="ECO:0000256" key="2">
    <source>
        <dbReference type="SAM" id="Coils"/>
    </source>
</evidence>
<comment type="similarity">
    <text evidence="1">Belongs to the membrane fusion protein (MFP) (TC 8.A.1) family.</text>
</comment>
<evidence type="ECO:0000259" key="3">
    <source>
        <dbReference type="Pfam" id="PF25917"/>
    </source>
</evidence>
<dbReference type="PANTHER" id="PTHR30469">
    <property type="entry name" value="MULTIDRUG RESISTANCE PROTEIN MDTA"/>
    <property type="match status" value="1"/>
</dbReference>
<accession>A0A1G7S157</accession>
<dbReference type="Gene3D" id="2.40.30.170">
    <property type="match status" value="1"/>
</dbReference>
<protein>
    <submittedName>
        <fullName evidence="5">RND family efflux transporter, MFP subunit</fullName>
    </submittedName>
</protein>
<dbReference type="AlphaFoldDB" id="A0A1G7S157"/>
<evidence type="ECO:0000313" key="5">
    <source>
        <dbReference type="EMBL" id="SDG16753.1"/>
    </source>
</evidence>
<dbReference type="GO" id="GO:1990281">
    <property type="term" value="C:efflux pump complex"/>
    <property type="evidence" value="ECO:0007669"/>
    <property type="project" value="TreeGrafter"/>
</dbReference>
<feature type="coiled-coil region" evidence="2">
    <location>
        <begin position="151"/>
        <end position="223"/>
    </location>
</feature>
<dbReference type="InterPro" id="IPR058792">
    <property type="entry name" value="Beta-barrel_RND_2"/>
</dbReference>
<dbReference type="Proteomes" id="UP000199495">
    <property type="component" value="Unassembled WGS sequence"/>
</dbReference>
<dbReference type="Pfam" id="PF25917">
    <property type="entry name" value="BSH_RND"/>
    <property type="match status" value="1"/>
</dbReference>
<name>A0A1G7S157_9HYPH</name>
<feature type="domain" description="Multidrug resistance protein MdtA-like barrel-sandwich hybrid" evidence="3">
    <location>
        <begin position="111"/>
        <end position="251"/>
    </location>
</feature>
<evidence type="ECO:0000313" key="6">
    <source>
        <dbReference type="Proteomes" id="UP000199495"/>
    </source>
</evidence>
<dbReference type="InterPro" id="IPR058625">
    <property type="entry name" value="MdtA-like_BSH"/>
</dbReference>
<feature type="domain" description="CusB-like beta-barrel" evidence="4">
    <location>
        <begin position="258"/>
        <end position="329"/>
    </location>
</feature>
<dbReference type="Gene3D" id="2.40.420.20">
    <property type="match status" value="1"/>
</dbReference>
<dbReference type="NCBIfam" id="TIGR01730">
    <property type="entry name" value="RND_mfp"/>
    <property type="match status" value="1"/>
</dbReference>
<dbReference type="STRING" id="440168.SAMN04487974_101245"/>
<sequence length="410" mass="43028">MLLQWNAPIDASTFSHFTCWTMNEHTPSAAHSSSKPKRRWAGAAFVLVLVAGGGLALSGALDAPQAQDVTSEPVTAEPRAMQLHGSEVYEVEMHDLSSAISFTGSVRPAQRADISAQVAGIANAVHVQTGDTVEAGDVLVEIDATDLNLQLRQQQSTLNSTEIQLNAARQTLDRTRSLADRGLTPQATLDAAIAEVDGLEASLASLQSQLEQVETNIARTIIKAPFSGTVSARMVEPGQVVSQGAAVLSIVDLSRLNVDAMVPLAQSAAIAVGQTASVSVQGLEGSVFEAEVERINPVAEEGTRSVVVHLGLDNSDARLRGGMFVSGRIVIEASSDAIALPQNAVLGEGEDRYVLAVVDGALVRQDITVEKIWDRLGLVEIAEGVARGDVIVSLPLSGLEIGQTVIVGDI</sequence>
<dbReference type="SUPFAM" id="SSF111369">
    <property type="entry name" value="HlyD-like secretion proteins"/>
    <property type="match status" value="1"/>
</dbReference>
<dbReference type="GO" id="GO:0015562">
    <property type="term" value="F:efflux transmembrane transporter activity"/>
    <property type="evidence" value="ECO:0007669"/>
    <property type="project" value="TreeGrafter"/>
</dbReference>
<dbReference type="FunFam" id="2.40.30.170:FF:000010">
    <property type="entry name" value="Efflux RND transporter periplasmic adaptor subunit"/>
    <property type="match status" value="1"/>
</dbReference>
<evidence type="ECO:0000259" key="4">
    <source>
        <dbReference type="Pfam" id="PF25954"/>
    </source>
</evidence>
<evidence type="ECO:0000256" key="1">
    <source>
        <dbReference type="ARBA" id="ARBA00009477"/>
    </source>
</evidence>
<keyword evidence="2" id="KW-0175">Coiled coil</keyword>
<keyword evidence="6" id="KW-1185">Reference proteome</keyword>